<evidence type="ECO:0000313" key="5">
    <source>
        <dbReference type="RefSeq" id="XP_010943558.1"/>
    </source>
</evidence>
<feature type="chain" id="PRO_5026905736" evidence="3">
    <location>
        <begin position="27"/>
        <end position="93"/>
    </location>
</feature>
<dbReference type="GO" id="GO:0008422">
    <property type="term" value="F:beta-glucosidase activity"/>
    <property type="evidence" value="ECO:0007669"/>
    <property type="project" value="UniProtKB-ARBA"/>
</dbReference>
<dbReference type="InterPro" id="IPR017853">
    <property type="entry name" value="GH"/>
</dbReference>
<proteinExistence type="inferred from homology"/>
<accession>A0A6I9SPY2</accession>
<comment type="similarity">
    <text evidence="1">Belongs to the glycosyl hydrolase 1 family.</text>
</comment>
<dbReference type="Proteomes" id="UP000504607">
    <property type="component" value="Unplaced"/>
</dbReference>
<gene>
    <name evidence="5" type="primary">LOC105061259</name>
</gene>
<evidence type="ECO:0000313" key="4">
    <source>
        <dbReference type="Proteomes" id="UP000504607"/>
    </source>
</evidence>
<dbReference type="Pfam" id="PF00232">
    <property type="entry name" value="Glyco_hydro_1"/>
    <property type="match status" value="1"/>
</dbReference>
<dbReference type="InterPro" id="IPR001360">
    <property type="entry name" value="Glyco_hydro_1"/>
</dbReference>
<dbReference type="RefSeq" id="XP_010943558.1">
    <property type="nucleotide sequence ID" value="XM_010945256.1"/>
</dbReference>
<dbReference type="GO" id="GO:0005975">
    <property type="term" value="P:carbohydrate metabolic process"/>
    <property type="evidence" value="ECO:0007669"/>
    <property type="project" value="InterPro"/>
</dbReference>
<dbReference type="InParanoid" id="A0A6I9SPY2"/>
<name>A0A6I9SPY2_ELAGV</name>
<organism evidence="4 5">
    <name type="scientific">Elaeis guineensis var. tenera</name>
    <name type="common">Oil palm</name>
    <dbReference type="NCBI Taxonomy" id="51953"/>
    <lineage>
        <taxon>Eukaryota</taxon>
        <taxon>Viridiplantae</taxon>
        <taxon>Streptophyta</taxon>
        <taxon>Embryophyta</taxon>
        <taxon>Tracheophyta</taxon>
        <taxon>Spermatophyta</taxon>
        <taxon>Magnoliopsida</taxon>
        <taxon>Liliopsida</taxon>
        <taxon>Arecaceae</taxon>
        <taxon>Arecoideae</taxon>
        <taxon>Cocoseae</taxon>
        <taxon>Elaeidinae</taxon>
        <taxon>Elaeis</taxon>
    </lineage>
</organism>
<evidence type="ECO:0000256" key="1">
    <source>
        <dbReference type="ARBA" id="ARBA00010838"/>
    </source>
</evidence>
<keyword evidence="4" id="KW-1185">Reference proteome</keyword>
<evidence type="ECO:0000256" key="2">
    <source>
        <dbReference type="ARBA" id="ARBA00022801"/>
    </source>
</evidence>
<evidence type="ECO:0000256" key="3">
    <source>
        <dbReference type="SAM" id="SignalP"/>
    </source>
</evidence>
<dbReference type="InterPro" id="IPR033132">
    <property type="entry name" value="GH_1_N_CS"/>
</dbReference>
<dbReference type="AlphaFoldDB" id="A0A6I9SPY2"/>
<dbReference type="Gene3D" id="3.20.20.80">
    <property type="entry name" value="Glycosidases"/>
    <property type="match status" value="1"/>
</dbReference>
<feature type="signal peptide" evidence="3">
    <location>
        <begin position="1"/>
        <end position="26"/>
    </location>
</feature>
<dbReference type="SUPFAM" id="SSF51445">
    <property type="entry name" value="(Trans)glycosidases"/>
    <property type="match status" value="1"/>
</dbReference>
<dbReference type="OrthoDB" id="784637at2759"/>
<keyword evidence="3" id="KW-0732">Signal</keyword>
<keyword evidence="2" id="KW-0378">Hydrolase</keyword>
<protein>
    <submittedName>
        <fullName evidence="5">Beta-glucosidase 24 isoform X1</fullName>
    </submittedName>
</protein>
<sequence length="93" mass="10327">MALRPPPPPSLLLLALFLLAMSGSRQERALARESGAELNRSAFPDEFIFGAGSSAYQYEGAAREGGRRPSIWDTFTHKHPVWPNFTPRRVQSS</sequence>
<reference evidence="5" key="1">
    <citation type="submission" date="2025-08" db="UniProtKB">
        <authorList>
            <consortium name="RefSeq"/>
        </authorList>
    </citation>
    <scope>IDENTIFICATION</scope>
</reference>
<dbReference type="PROSITE" id="PS00653">
    <property type="entry name" value="GLYCOSYL_HYDROL_F1_2"/>
    <property type="match status" value="1"/>
</dbReference>